<dbReference type="GO" id="GO:0071973">
    <property type="term" value="P:bacterial-type flagellum-dependent cell motility"/>
    <property type="evidence" value="ECO:0007669"/>
    <property type="project" value="TreeGrafter"/>
</dbReference>
<keyword evidence="5" id="KW-1185">Reference proteome</keyword>
<feature type="compositionally biased region" description="Low complexity" evidence="2">
    <location>
        <begin position="98"/>
        <end position="109"/>
    </location>
</feature>
<dbReference type="Proteomes" id="UP000252884">
    <property type="component" value="Unassembled WGS sequence"/>
</dbReference>
<dbReference type="GO" id="GO:0044780">
    <property type="term" value="P:bacterial-type flagellum assembly"/>
    <property type="evidence" value="ECO:0007669"/>
    <property type="project" value="InterPro"/>
</dbReference>
<sequence length="275" mass="28338">MQTPESTSLRALRPLAPTQPLAASGGGVQAASFANAMRSAETEIGDLVRNGWSHSELPVMGTEGLLRRMAALQATAVADTQGSALPLLTPGLARTPRASSGTSGTASTAALAPGQAVPAAAQRDFLQAITPWAREAGAALGVAPELVAAHAALESGWGRRPLRGADGGDSHNLFGIKANSSWRGASVQALTTEYEDGAAQKTTEAFRAYPDHASAFRDYAQLLQSSPRYQEALNTGSDAAAFAQGLARGGYATDPDYAAKLARVVRQVQARGAAE</sequence>
<proteinExistence type="predicted"/>
<protein>
    <submittedName>
        <fullName evidence="4">Flagellar rod assembly protein/muramidase FlgJ</fullName>
    </submittedName>
</protein>
<feature type="region of interest" description="Disordered" evidence="2">
    <location>
        <begin position="88"/>
        <end position="109"/>
    </location>
</feature>
<dbReference type="InterPro" id="IPR002901">
    <property type="entry name" value="MGlyc_endo_b_GlcNAc-like_dom"/>
</dbReference>
<comment type="caution">
    <text evidence="4">The sequence shown here is derived from an EMBL/GenBank/DDBJ whole genome shotgun (WGS) entry which is preliminary data.</text>
</comment>
<name>A0A368XTW0_9BURK</name>
<dbReference type="Gene3D" id="1.10.530.10">
    <property type="match status" value="1"/>
</dbReference>
<evidence type="ECO:0000313" key="5">
    <source>
        <dbReference type="Proteomes" id="UP000252884"/>
    </source>
</evidence>
<dbReference type="GO" id="GO:0004040">
    <property type="term" value="F:amidase activity"/>
    <property type="evidence" value="ECO:0007669"/>
    <property type="project" value="InterPro"/>
</dbReference>
<evidence type="ECO:0000256" key="2">
    <source>
        <dbReference type="SAM" id="MobiDB-lite"/>
    </source>
</evidence>
<dbReference type="Gene3D" id="2.10.70.40">
    <property type="entry name" value="peptidoglycan hydrolase"/>
    <property type="match status" value="1"/>
</dbReference>
<dbReference type="GO" id="GO:0016798">
    <property type="term" value="F:hydrolase activity, acting on glycosyl bonds"/>
    <property type="evidence" value="ECO:0007669"/>
    <property type="project" value="InterPro"/>
</dbReference>
<accession>A0A368XTW0</accession>
<evidence type="ECO:0000259" key="3">
    <source>
        <dbReference type="SMART" id="SM00047"/>
    </source>
</evidence>
<dbReference type="SMART" id="SM00047">
    <property type="entry name" value="LYZ2"/>
    <property type="match status" value="1"/>
</dbReference>
<keyword evidence="4" id="KW-0969">Cilium</keyword>
<dbReference type="InterPro" id="IPR013377">
    <property type="entry name" value="FlgJ"/>
</dbReference>
<dbReference type="Pfam" id="PF01832">
    <property type="entry name" value="Glucosaminidase"/>
    <property type="match status" value="1"/>
</dbReference>
<dbReference type="EMBL" id="QPJK01000005">
    <property type="protein sequence ID" value="RCW70478.1"/>
    <property type="molecule type" value="Genomic_DNA"/>
</dbReference>
<reference evidence="4 5" key="1">
    <citation type="submission" date="2018-07" db="EMBL/GenBank/DDBJ databases">
        <title>Genomic Encyclopedia of Type Strains, Phase IV (KMG-IV): sequencing the most valuable type-strain genomes for metagenomic binning, comparative biology and taxonomic classification.</title>
        <authorList>
            <person name="Goeker M."/>
        </authorList>
    </citation>
    <scope>NUCLEOTIDE SEQUENCE [LARGE SCALE GENOMIC DNA]</scope>
    <source>
        <strain evidence="4 5">DSM 21634</strain>
    </source>
</reference>
<feature type="domain" description="Mannosyl-glycoprotein endo-beta-N-acetylglucosamidase-like" evidence="3">
    <location>
        <begin position="114"/>
        <end position="274"/>
    </location>
</feature>
<dbReference type="NCBIfam" id="TIGR02541">
    <property type="entry name" value="flagell_FlgJ"/>
    <property type="match status" value="1"/>
</dbReference>
<dbReference type="PRINTS" id="PR01002">
    <property type="entry name" value="FLGFLGJ"/>
</dbReference>
<evidence type="ECO:0000313" key="4">
    <source>
        <dbReference type="EMBL" id="RCW70478.1"/>
    </source>
</evidence>
<keyword evidence="4" id="KW-0282">Flagellum</keyword>
<dbReference type="InterPro" id="IPR051056">
    <property type="entry name" value="Glycosyl_Hydrolase_73"/>
</dbReference>
<dbReference type="AlphaFoldDB" id="A0A368XTW0"/>
<gene>
    <name evidence="4" type="ORF">DES41_105421</name>
</gene>
<keyword evidence="1" id="KW-0378">Hydrolase</keyword>
<feature type="region of interest" description="Disordered" evidence="2">
    <location>
        <begin position="1"/>
        <end position="24"/>
    </location>
</feature>
<dbReference type="PANTHER" id="PTHR33308">
    <property type="entry name" value="PEPTIDOGLYCAN HYDROLASE FLGJ"/>
    <property type="match status" value="1"/>
</dbReference>
<evidence type="ECO:0000256" key="1">
    <source>
        <dbReference type="ARBA" id="ARBA00022801"/>
    </source>
</evidence>
<keyword evidence="4" id="KW-0966">Cell projection</keyword>
<organism evidence="4 5">
    <name type="scientific">Pseudorhodoferax soli</name>
    <dbReference type="NCBI Taxonomy" id="545864"/>
    <lineage>
        <taxon>Bacteria</taxon>
        <taxon>Pseudomonadati</taxon>
        <taxon>Pseudomonadota</taxon>
        <taxon>Betaproteobacteria</taxon>
        <taxon>Burkholderiales</taxon>
        <taxon>Comamonadaceae</taxon>
    </lineage>
</organism>
<dbReference type="PANTHER" id="PTHR33308:SF9">
    <property type="entry name" value="PEPTIDOGLYCAN HYDROLASE FLGJ"/>
    <property type="match status" value="1"/>
</dbReference>
<dbReference type="RefSeq" id="WP_170168236.1">
    <property type="nucleotide sequence ID" value="NZ_QPJK01000005.1"/>
</dbReference>